<sequence length="1066" mass="123058">MLEQYNDQLLLSQDSKRDPINMTLTSIDENSPEISNHYSEARMSTESNYSNQRDSLPMTSFNKTQSLDRMGLNIISTLNQLAQFSNHKSQPREEKIKYCQRCAEKKGQVNCVDCGNITLCVQCSDIIHSLGIFVSHRLKKLSQPLAQSEVGDYEFIPCQKHQDQNLVSFCTYDWTPLCKHCMSEHQDHQQVKYSKALEQLRSELKQKQKRLKIILHNLKLTQKNNVEMKQYNSQDYDKQVAQVKQSFDQLRNYLNKKESEIIEVFDQNQQKFSDIINDMEQQLKDKYEKAQSALYFTDQALLNAHFTLHQGINYLSEKLQNTFLSCCDLKSLEQEKPIYNFDQQDLIVDFQKILDSCFNQRDSIQLLQSIQINNNINDTIRESQESMKFQETNRLSTDNENQPTQSRDKSIPYKQIYQTNQIGKTITNQNYYAKHRKGNSHSTLTDFLALKQHSQVLKERKKNKIHVKLERNQDSLILDEKTTDKVPTNLTQNEAELRFTFGQKKENQVLMVSQIHNLSQKQIVNLAQIENQRLSEGESLKRKLSSAAVQQFNRQSKDLKDQMDQLLVNKSKQRKSSKPITNNENQVKPPNIMTKTPVQFQSQVIQETKERESPNSNVSRRNQADKQKTPNQYNASLEFNSKKTVITPKNQAGVPKKEFSLPQSKSGLKMCKPLGQQSLLHDISLSRMPTMREDSIEFQGEQTFSLRRNSRNQINSQPINKQSTQQKLSSLINNQSLQQSSSNSNLKALMRPNDLTKKEIKDMTQEPLMKRRFLVRASYSSSVQVSWSHPKGSNIEGLRYILEYGVGIKVNGHEQFRQIYKGKAFKCIVTDLIPKTNYRFRVAAVIIKDNKEEVGEWSDVESVQTSDIQQIDFNSLYNVAVYTPIVKSQSSNVVNQSIVMNQGNQTATLQQLQNNPIGGERWIQFERPGLIHSLNSLCFGKHYWSVSVLYTQNLNLNNEEFSGLLKLGLFSKNSAAQKIYGPVINYSTSKGLIKVKFFLDYEQKQLKVYTHSNPKGEIYPDIPELGLFPSAQNMTMRSKNATLRVSFAFDLPAFEFNNETGCIKDL</sequence>
<keyword evidence="1" id="KW-0862">Zinc</keyword>
<accession>A0A077ZUU5</accession>
<dbReference type="SMART" id="SM00060">
    <property type="entry name" value="FN3"/>
    <property type="match status" value="1"/>
</dbReference>
<feature type="region of interest" description="Disordered" evidence="3">
    <location>
        <begin position="707"/>
        <end position="729"/>
    </location>
</feature>
<dbReference type="Pfam" id="PF00643">
    <property type="entry name" value="zf-B_box"/>
    <property type="match status" value="1"/>
</dbReference>
<keyword evidence="2" id="KW-0175">Coiled coil</keyword>
<dbReference type="PANTHER" id="PTHR25462">
    <property type="entry name" value="BONUS, ISOFORM C-RELATED"/>
    <property type="match status" value="1"/>
</dbReference>
<dbReference type="Proteomes" id="UP000039865">
    <property type="component" value="Unassembled WGS sequence"/>
</dbReference>
<protein>
    <submittedName>
        <fullName evidence="6">Isoform a</fullName>
    </submittedName>
</protein>
<dbReference type="OMA" id="HYSEARM"/>
<evidence type="ECO:0000256" key="2">
    <source>
        <dbReference type="SAM" id="Coils"/>
    </source>
</evidence>
<dbReference type="CDD" id="cd00063">
    <property type="entry name" value="FN3"/>
    <property type="match status" value="1"/>
</dbReference>
<dbReference type="InterPro" id="IPR003961">
    <property type="entry name" value="FN3_dom"/>
</dbReference>
<reference evidence="6 7" key="1">
    <citation type="submission" date="2014-06" db="EMBL/GenBank/DDBJ databases">
        <authorList>
            <person name="Swart Estienne"/>
        </authorList>
    </citation>
    <scope>NUCLEOTIDE SEQUENCE [LARGE SCALE GENOMIC DNA]</scope>
    <source>
        <strain evidence="6 7">130c</strain>
    </source>
</reference>
<evidence type="ECO:0000259" key="4">
    <source>
        <dbReference type="PROSITE" id="PS50119"/>
    </source>
</evidence>
<dbReference type="Gene3D" id="2.60.40.10">
    <property type="entry name" value="Immunoglobulins"/>
    <property type="match status" value="1"/>
</dbReference>
<keyword evidence="1" id="KW-0863">Zinc-finger</keyword>
<dbReference type="InterPro" id="IPR013783">
    <property type="entry name" value="Ig-like_fold"/>
</dbReference>
<dbReference type="InterPro" id="IPR000315">
    <property type="entry name" value="Znf_B-box"/>
</dbReference>
<evidence type="ECO:0000313" key="7">
    <source>
        <dbReference type="Proteomes" id="UP000039865"/>
    </source>
</evidence>
<feature type="compositionally biased region" description="Polar residues" evidence="3">
    <location>
        <begin position="629"/>
        <end position="639"/>
    </location>
</feature>
<feature type="coiled-coil region" evidence="2">
    <location>
        <begin position="190"/>
        <end position="260"/>
    </location>
</feature>
<dbReference type="PROSITE" id="PS50119">
    <property type="entry name" value="ZF_BBOX"/>
    <property type="match status" value="1"/>
</dbReference>
<dbReference type="PROSITE" id="PS50853">
    <property type="entry name" value="FN3"/>
    <property type="match status" value="1"/>
</dbReference>
<feature type="region of interest" description="Disordered" evidence="3">
    <location>
        <begin position="390"/>
        <end position="410"/>
    </location>
</feature>
<dbReference type="GO" id="GO:0008270">
    <property type="term" value="F:zinc ion binding"/>
    <property type="evidence" value="ECO:0007669"/>
    <property type="project" value="UniProtKB-KW"/>
</dbReference>
<evidence type="ECO:0000256" key="1">
    <source>
        <dbReference type="PROSITE-ProRule" id="PRU00024"/>
    </source>
</evidence>
<dbReference type="InParanoid" id="A0A077ZUU5"/>
<feature type="domain" description="B box-type" evidence="4">
    <location>
        <begin position="153"/>
        <end position="193"/>
    </location>
</feature>
<proteinExistence type="predicted"/>
<feature type="compositionally biased region" description="Polar residues" evidence="3">
    <location>
        <begin position="707"/>
        <end position="724"/>
    </location>
</feature>
<keyword evidence="7" id="KW-1185">Reference proteome</keyword>
<dbReference type="OrthoDB" id="19740at2759"/>
<organism evidence="6 7">
    <name type="scientific">Stylonychia lemnae</name>
    <name type="common">Ciliate</name>
    <dbReference type="NCBI Taxonomy" id="5949"/>
    <lineage>
        <taxon>Eukaryota</taxon>
        <taxon>Sar</taxon>
        <taxon>Alveolata</taxon>
        <taxon>Ciliophora</taxon>
        <taxon>Intramacronucleata</taxon>
        <taxon>Spirotrichea</taxon>
        <taxon>Stichotrichia</taxon>
        <taxon>Sporadotrichida</taxon>
        <taxon>Oxytrichidae</taxon>
        <taxon>Stylonychinae</taxon>
        <taxon>Stylonychia</taxon>
    </lineage>
</organism>
<dbReference type="AlphaFoldDB" id="A0A077ZUU5"/>
<gene>
    <name evidence="6" type="primary">Contig16330.g17393</name>
    <name evidence="6" type="ORF">STYLEM_2665</name>
</gene>
<dbReference type="CDD" id="cd19756">
    <property type="entry name" value="Bbox2"/>
    <property type="match status" value="1"/>
</dbReference>
<dbReference type="InterPro" id="IPR047153">
    <property type="entry name" value="TRIM45/56/19-like"/>
</dbReference>
<evidence type="ECO:0000313" key="6">
    <source>
        <dbReference type="EMBL" id="CDW73680.1"/>
    </source>
</evidence>
<name>A0A077ZUU5_STYLE</name>
<dbReference type="Pfam" id="PF00041">
    <property type="entry name" value="fn3"/>
    <property type="match status" value="1"/>
</dbReference>
<evidence type="ECO:0000259" key="5">
    <source>
        <dbReference type="PROSITE" id="PS50853"/>
    </source>
</evidence>
<dbReference type="EMBL" id="CCKQ01002572">
    <property type="protein sequence ID" value="CDW73680.1"/>
    <property type="molecule type" value="Genomic_DNA"/>
</dbReference>
<keyword evidence="1" id="KW-0479">Metal-binding</keyword>
<dbReference type="CDD" id="cd19757">
    <property type="entry name" value="Bbox1"/>
    <property type="match status" value="1"/>
</dbReference>
<feature type="compositionally biased region" description="Polar residues" evidence="3">
    <location>
        <begin position="578"/>
        <end position="606"/>
    </location>
</feature>
<dbReference type="SUPFAM" id="SSF57845">
    <property type="entry name" value="B-box zinc-binding domain"/>
    <property type="match status" value="1"/>
</dbReference>
<feature type="domain" description="Fibronectin type-III" evidence="5">
    <location>
        <begin position="767"/>
        <end position="868"/>
    </location>
</feature>
<dbReference type="PANTHER" id="PTHR25462:SF296">
    <property type="entry name" value="MEIOTIC P26, ISOFORM F"/>
    <property type="match status" value="1"/>
</dbReference>
<feature type="region of interest" description="Disordered" evidence="3">
    <location>
        <begin position="570"/>
        <end position="639"/>
    </location>
</feature>
<dbReference type="SUPFAM" id="SSF49265">
    <property type="entry name" value="Fibronectin type III"/>
    <property type="match status" value="1"/>
</dbReference>
<dbReference type="Gene3D" id="3.30.160.60">
    <property type="entry name" value="Classic Zinc Finger"/>
    <property type="match status" value="1"/>
</dbReference>
<dbReference type="InterPro" id="IPR036116">
    <property type="entry name" value="FN3_sf"/>
</dbReference>
<evidence type="ECO:0000256" key="3">
    <source>
        <dbReference type="SAM" id="MobiDB-lite"/>
    </source>
</evidence>
<feature type="compositionally biased region" description="Polar residues" evidence="3">
    <location>
        <begin position="390"/>
        <end position="405"/>
    </location>
</feature>